<dbReference type="Proteomes" id="UP000264820">
    <property type="component" value="Unplaced"/>
</dbReference>
<dbReference type="SMART" id="SM00054">
    <property type="entry name" value="EFh"/>
    <property type="match status" value="3"/>
</dbReference>
<dbReference type="InterPro" id="IPR028846">
    <property type="entry name" value="Recoverin"/>
</dbReference>
<dbReference type="STRING" id="109280.ENSHCOP00000014686"/>
<evidence type="ECO:0000256" key="2">
    <source>
        <dbReference type="ARBA" id="ARBA00022737"/>
    </source>
</evidence>
<evidence type="ECO:0000256" key="3">
    <source>
        <dbReference type="ARBA" id="ARBA00022837"/>
    </source>
</evidence>
<dbReference type="AlphaFoldDB" id="A0A3Q2YAC9"/>
<name>A0A3Q2YAC9_HIPCM</name>
<reference evidence="5" key="2">
    <citation type="submission" date="2025-09" db="UniProtKB">
        <authorList>
            <consortium name="Ensembl"/>
        </authorList>
    </citation>
    <scope>IDENTIFICATION</scope>
</reference>
<evidence type="ECO:0000313" key="5">
    <source>
        <dbReference type="Ensembl" id="ENSHCOP00000014686.1"/>
    </source>
</evidence>
<dbReference type="PROSITE" id="PS00018">
    <property type="entry name" value="EF_HAND_1"/>
    <property type="match status" value="3"/>
</dbReference>
<evidence type="ECO:0000259" key="4">
    <source>
        <dbReference type="PROSITE" id="PS50222"/>
    </source>
</evidence>
<keyword evidence="1" id="KW-0479">Metal-binding</keyword>
<reference evidence="5" key="1">
    <citation type="submission" date="2025-08" db="UniProtKB">
        <authorList>
            <consortium name="Ensembl"/>
        </authorList>
    </citation>
    <scope>IDENTIFICATION</scope>
</reference>
<dbReference type="InterPro" id="IPR011992">
    <property type="entry name" value="EF-hand-dom_pair"/>
</dbReference>
<evidence type="ECO:0000313" key="6">
    <source>
        <dbReference type="Proteomes" id="UP000264820"/>
    </source>
</evidence>
<dbReference type="Gene3D" id="1.10.238.10">
    <property type="entry name" value="EF-hand"/>
    <property type="match status" value="1"/>
</dbReference>
<dbReference type="CDD" id="cd00051">
    <property type="entry name" value="EFh"/>
    <property type="match status" value="1"/>
</dbReference>
<organism evidence="5 6">
    <name type="scientific">Hippocampus comes</name>
    <name type="common">Tiger tail seahorse</name>
    <dbReference type="NCBI Taxonomy" id="109280"/>
    <lineage>
        <taxon>Eukaryota</taxon>
        <taxon>Metazoa</taxon>
        <taxon>Chordata</taxon>
        <taxon>Craniata</taxon>
        <taxon>Vertebrata</taxon>
        <taxon>Euteleostomi</taxon>
        <taxon>Actinopterygii</taxon>
        <taxon>Neopterygii</taxon>
        <taxon>Teleostei</taxon>
        <taxon>Neoteleostei</taxon>
        <taxon>Acanthomorphata</taxon>
        <taxon>Syngnathiaria</taxon>
        <taxon>Syngnathiformes</taxon>
        <taxon>Syngnathoidei</taxon>
        <taxon>Syngnathidae</taxon>
        <taxon>Hippocampus</taxon>
    </lineage>
</organism>
<dbReference type="GO" id="GO:0005509">
    <property type="term" value="F:calcium ion binding"/>
    <property type="evidence" value="ECO:0007669"/>
    <property type="project" value="InterPro"/>
</dbReference>
<dbReference type="GeneTree" id="ENSGT00940000159968"/>
<protein>
    <submittedName>
        <fullName evidence="5">Calaxin</fullName>
    </submittedName>
</protein>
<dbReference type="PANTHER" id="PTHR23055:SF60">
    <property type="entry name" value="CALAXIN"/>
    <property type="match status" value="1"/>
</dbReference>
<dbReference type="OMA" id="TNEAMME"/>
<feature type="domain" description="EF-hand" evidence="4">
    <location>
        <begin position="143"/>
        <end position="178"/>
    </location>
</feature>
<dbReference type="Ensembl" id="ENSHCOT00000022376.1">
    <property type="protein sequence ID" value="ENSHCOP00000014686.1"/>
    <property type="gene ID" value="ENSHCOG00000018127.1"/>
</dbReference>
<dbReference type="InterPro" id="IPR002048">
    <property type="entry name" value="EF_hand_dom"/>
</dbReference>
<evidence type="ECO:0000256" key="1">
    <source>
        <dbReference type="ARBA" id="ARBA00022723"/>
    </source>
</evidence>
<dbReference type="PROSITE" id="PS50222">
    <property type="entry name" value="EF_HAND_2"/>
    <property type="match status" value="3"/>
</dbReference>
<dbReference type="Pfam" id="PF13499">
    <property type="entry name" value="EF-hand_7"/>
    <property type="match status" value="1"/>
</dbReference>
<dbReference type="InterPro" id="IPR018247">
    <property type="entry name" value="EF_Hand_1_Ca_BS"/>
</dbReference>
<keyword evidence="6" id="KW-1185">Reference proteome</keyword>
<dbReference type="PANTHER" id="PTHR23055">
    <property type="entry name" value="CALCIUM BINDING PROTEINS"/>
    <property type="match status" value="1"/>
</dbReference>
<keyword evidence="2" id="KW-0677">Repeat</keyword>
<keyword evidence="3" id="KW-0106">Calcium</keyword>
<proteinExistence type="predicted"/>
<feature type="domain" description="EF-hand" evidence="4">
    <location>
        <begin position="99"/>
        <end position="134"/>
    </location>
</feature>
<accession>A0A3Q2YAC9</accession>
<feature type="domain" description="EF-hand" evidence="4">
    <location>
        <begin position="63"/>
        <end position="98"/>
    </location>
</feature>
<dbReference type="SUPFAM" id="SSF47473">
    <property type="entry name" value="EF-hand"/>
    <property type="match status" value="1"/>
</dbReference>
<sequence>MSKRLIQNLAKIISKQVDRFNQTEVECLIREFYAILGQTTSTGKSSLDERKFRSILTNEFGLTNNTIMERVFRTFDKDNDNFVSSKEWVEGLCVFLRGTLDEKIKYCFHVYDLSGDDYIAREEILLMVRNCLRLHGEEDPYDSIKDLVEITLKRMDHDNDDRLSFEDYKKSVKELNIVLEAFGTCLPNATSINHNFSTLAFQTYLFDVFCCQEVWRS</sequence>